<evidence type="ECO:0000259" key="5">
    <source>
        <dbReference type="Pfam" id="PF14905"/>
    </source>
</evidence>
<dbReference type="SUPFAM" id="SSF56935">
    <property type="entry name" value="Porins"/>
    <property type="match status" value="1"/>
</dbReference>
<dbReference type="Pfam" id="PF13620">
    <property type="entry name" value="CarboxypepD_reg"/>
    <property type="match status" value="1"/>
</dbReference>
<dbReference type="InterPro" id="IPR013784">
    <property type="entry name" value="Carb-bd-like_fold"/>
</dbReference>
<evidence type="ECO:0000256" key="3">
    <source>
        <dbReference type="ARBA" id="ARBA00023237"/>
    </source>
</evidence>
<dbReference type="Pfam" id="PF14905">
    <property type="entry name" value="OMP_b-brl_3"/>
    <property type="match status" value="1"/>
</dbReference>
<organism evidence="6 7">
    <name type="scientific">Fibrivirga algicola</name>
    <dbReference type="NCBI Taxonomy" id="2950420"/>
    <lineage>
        <taxon>Bacteria</taxon>
        <taxon>Pseudomonadati</taxon>
        <taxon>Bacteroidota</taxon>
        <taxon>Cytophagia</taxon>
        <taxon>Cytophagales</taxon>
        <taxon>Spirosomataceae</taxon>
        <taxon>Fibrivirga</taxon>
    </lineage>
</organism>
<keyword evidence="6" id="KW-0675">Receptor</keyword>
<keyword evidence="7" id="KW-1185">Reference proteome</keyword>
<comment type="subcellular location">
    <subcellularLocation>
        <location evidence="1">Cell outer membrane</location>
    </subcellularLocation>
</comment>
<feature type="domain" description="Outer membrane protein beta-barrel" evidence="5">
    <location>
        <begin position="388"/>
        <end position="791"/>
    </location>
</feature>
<dbReference type="PANTHER" id="PTHR40980:SF4">
    <property type="entry name" value="TONB-DEPENDENT RECEPTOR-LIKE BETA-BARREL DOMAIN-CONTAINING PROTEIN"/>
    <property type="match status" value="1"/>
</dbReference>
<dbReference type="InterPro" id="IPR036942">
    <property type="entry name" value="Beta-barrel_TonB_sf"/>
</dbReference>
<dbReference type="EMBL" id="WAEL01000007">
    <property type="protein sequence ID" value="NID12356.1"/>
    <property type="molecule type" value="Genomic_DNA"/>
</dbReference>
<reference evidence="6" key="1">
    <citation type="submission" date="2024-05" db="EMBL/GenBank/DDBJ databases">
        <authorList>
            <person name="Jung D.-H."/>
        </authorList>
    </citation>
    <scope>NUCLEOTIDE SEQUENCE</scope>
    <source>
        <strain evidence="6">JA-25</strain>
    </source>
</reference>
<proteinExistence type="predicted"/>
<dbReference type="Gene3D" id="2.40.170.20">
    <property type="entry name" value="TonB-dependent receptor, beta-barrel domain"/>
    <property type="match status" value="1"/>
</dbReference>
<protein>
    <submittedName>
        <fullName evidence="6">TonB-dependent receptor</fullName>
    </submittedName>
</protein>
<accession>A0ABX0QIQ2</accession>
<dbReference type="InterPro" id="IPR041700">
    <property type="entry name" value="OMP_b-brl_3"/>
</dbReference>
<keyword evidence="3" id="KW-0998">Cell outer membrane</keyword>
<feature type="signal peptide" evidence="4">
    <location>
        <begin position="1"/>
        <end position="20"/>
    </location>
</feature>
<feature type="chain" id="PRO_5047425569" evidence="4">
    <location>
        <begin position="21"/>
        <end position="819"/>
    </location>
</feature>
<dbReference type="InterPro" id="IPR037066">
    <property type="entry name" value="Plug_dom_sf"/>
</dbReference>
<evidence type="ECO:0000313" key="7">
    <source>
        <dbReference type="Proteomes" id="UP000606008"/>
    </source>
</evidence>
<keyword evidence="4" id="KW-0732">Signal</keyword>
<comment type="caution">
    <text evidence="6">The sequence shown here is derived from an EMBL/GenBank/DDBJ whole genome shotgun (WGS) entry which is preliminary data.</text>
</comment>
<dbReference type="PANTHER" id="PTHR40980">
    <property type="entry name" value="PLUG DOMAIN-CONTAINING PROTEIN"/>
    <property type="match status" value="1"/>
</dbReference>
<evidence type="ECO:0000313" key="6">
    <source>
        <dbReference type="EMBL" id="NID12356.1"/>
    </source>
</evidence>
<dbReference type="Gene3D" id="2.60.40.1120">
    <property type="entry name" value="Carboxypeptidase-like, regulatory domain"/>
    <property type="match status" value="1"/>
</dbReference>
<dbReference type="SUPFAM" id="SSF49452">
    <property type="entry name" value="Starch-binding domain-like"/>
    <property type="match status" value="1"/>
</dbReference>
<keyword evidence="2" id="KW-0472">Membrane</keyword>
<evidence type="ECO:0000256" key="1">
    <source>
        <dbReference type="ARBA" id="ARBA00004442"/>
    </source>
</evidence>
<evidence type="ECO:0000256" key="4">
    <source>
        <dbReference type="SAM" id="SignalP"/>
    </source>
</evidence>
<dbReference type="Gene3D" id="2.170.130.10">
    <property type="entry name" value="TonB-dependent receptor, plug domain"/>
    <property type="match status" value="1"/>
</dbReference>
<dbReference type="Proteomes" id="UP000606008">
    <property type="component" value="Unassembled WGS sequence"/>
</dbReference>
<name>A0ABX0QIQ2_9BACT</name>
<dbReference type="RefSeq" id="WP_166693216.1">
    <property type="nucleotide sequence ID" value="NZ_WAEL01000007.1"/>
</dbReference>
<gene>
    <name evidence="6" type="ORF">F7231_19435</name>
</gene>
<sequence length="819" mass="92297">MRALILLSVFYWFGTTFTNAQQPIRGTITGQCIDQANKPLPFSTMLLVKASDSTLVKGAVADAEGTYLFENIAAGHYRLNAQQVGYAKVRSDEFVLDADHTSIKMPQLQLAEEQRKLAEVTVVAKRPFIEQQVDRMVVNVENSAVAAGNTLLEVLEKAPGVTVDQQNEDIKVRGKSGVIVEIDGKRSYLSTQELMNLLRNTPSDNVEKLEVITNPSSKYDAAGNSGIINIRFKKNKNVGTNGTFTVGLGQTLQPNGRGRASASLNLNHREGKVNLFGTYSVGQYNNFNGNDLYRRIPYQGNVTYFDQHTSRSSSSQNHNFKAGIDWSMSKKTTAGALFSGFTDTWTQPNGESNTDILNQDLIVTRRFVTNTATSRSLTNLNGNLNIKHQFNANGRELSADVDYVTYDGRSNNLLGTQYFTPNGTPSNRPDSVRNLMPSGINILVGKIDYAHPLANGKFEAGLKASRVESDNNLTFETKTDNWTVDPTRSNRFIYTENISAAYVNYSTKLSNKTQLQTGLRLEHTNSVGNSVTLNDVRERTYTNLFPSVFLTHQLDTNNAISLNYSRRIDRPNYQNLNPFIFFLDPYTYQQGNPNLRPQFTHSMQLTHTFKQAFITTLAYSRITDAILSEVPHQIPAENKTYVTTENIDNQDNLNLTVSFPIKFTKWWQMQTNLSAFYNRYKSYYNDQLVDMAQTSWNVYSSQNLTLSKTLSVEVSGFYNGKSVYGFFLNQPQGALSIGVQKQVWEKKGRFSLNINDLFWTNQFRGVAQFQDINLRIHSFWQSRVVRASFTYRFGNQNVKAARQRNTGADDLKNRMQSGS</sequence>
<evidence type="ECO:0000256" key="2">
    <source>
        <dbReference type="ARBA" id="ARBA00023136"/>
    </source>
</evidence>